<dbReference type="OrthoDB" id="9810718at2"/>
<keyword evidence="4" id="KW-1185">Reference proteome</keyword>
<dbReference type="SUPFAM" id="SSF56300">
    <property type="entry name" value="Metallo-dependent phosphatases"/>
    <property type="match status" value="1"/>
</dbReference>
<dbReference type="CDD" id="cd07381">
    <property type="entry name" value="MPP_CapA"/>
    <property type="match status" value="1"/>
</dbReference>
<dbReference type="Gene3D" id="3.60.21.10">
    <property type="match status" value="1"/>
</dbReference>
<evidence type="ECO:0000259" key="2">
    <source>
        <dbReference type="SMART" id="SM00854"/>
    </source>
</evidence>
<dbReference type="Pfam" id="PF09587">
    <property type="entry name" value="PGA_cap"/>
    <property type="match status" value="1"/>
</dbReference>
<dbReference type="EMBL" id="FWFN01000009">
    <property type="protein sequence ID" value="SLN70795.1"/>
    <property type="molecule type" value="Genomic_DNA"/>
</dbReference>
<dbReference type="PANTHER" id="PTHR33393">
    <property type="entry name" value="POLYGLUTAMINE SYNTHESIS ACCESSORY PROTEIN RV0574C-RELATED"/>
    <property type="match status" value="1"/>
</dbReference>
<dbReference type="InterPro" id="IPR052169">
    <property type="entry name" value="CW_Biosynth-Accessory"/>
</dbReference>
<dbReference type="InterPro" id="IPR029052">
    <property type="entry name" value="Metallo-depent_PP-like"/>
</dbReference>
<organism evidence="3 4">
    <name type="scientific">Pseudooceanicola marinus</name>
    <dbReference type="NCBI Taxonomy" id="396013"/>
    <lineage>
        <taxon>Bacteria</taxon>
        <taxon>Pseudomonadati</taxon>
        <taxon>Pseudomonadota</taxon>
        <taxon>Alphaproteobacteria</taxon>
        <taxon>Rhodobacterales</taxon>
        <taxon>Paracoccaceae</taxon>
        <taxon>Pseudooceanicola</taxon>
    </lineage>
</organism>
<gene>
    <name evidence="3" type="primary">capA</name>
    <name evidence="3" type="ORF">PSM7751_03769</name>
</gene>
<sequence length="372" mass="40688">MSLRFVAVGDVAPDRDDPASIFDAVRDRLTASDLGYCQLEVNLTTRGTRMPQARHTMRGKPEIAEALVGAGLEVVSFAGNHTMDWGPEGMFDTLANLERAGARQMGAGATIAEARAPVIVERGGITVGFLSVNSILPANYWAEEDKPGCAPMRGHTIYEQIETDQPSTPARIHTFPHREDLAALVASIRDLRAQVDVVILSHHAGIHFVPAVIPDYQRDVAHAAIDAGADMVLGCHAHILKGMEFYRGRPIIHSLANFALDLKMDAKHAASKGFREIQKLNPDWVPDLDSSYNFPPDSAMSMIVECTLDRGGVQDLRLVPVWIGRDAVPRIVPPEEPRFDRILAYLRQITAEAGLDTLYTPEGDVLRAHTPA</sequence>
<protein>
    <submittedName>
        <fullName evidence="3">Capsule biosynthesis protein CapA</fullName>
    </submittedName>
</protein>
<evidence type="ECO:0000256" key="1">
    <source>
        <dbReference type="ARBA" id="ARBA00005662"/>
    </source>
</evidence>
<name>A0A1X7A5D5_9RHOB</name>
<comment type="similarity">
    <text evidence="1">Belongs to the CapA family.</text>
</comment>
<proteinExistence type="inferred from homology"/>
<dbReference type="RefSeq" id="WP_085889793.1">
    <property type="nucleotide sequence ID" value="NZ_FWFN01000009.1"/>
</dbReference>
<accession>A0A1X7A5D5</accession>
<dbReference type="SMART" id="SM00854">
    <property type="entry name" value="PGA_cap"/>
    <property type="match status" value="1"/>
</dbReference>
<evidence type="ECO:0000313" key="4">
    <source>
        <dbReference type="Proteomes" id="UP000193963"/>
    </source>
</evidence>
<feature type="domain" description="Capsule synthesis protein CapA" evidence="2">
    <location>
        <begin position="4"/>
        <end position="262"/>
    </location>
</feature>
<dbReference type="InterPro" id="IPR019079">
    <property type="entry name" value="Capsule_synth_CapA"/>
</dbReference>
<reference evidence="3 4" key="1">
    <citation type="submission" date="2017-03" db="EMBL/GenBank/DDBJ databases">
        <authorList>
            <person name="Afonso C.L."/>
            <person name="Miller P.J."/>
            <person name="Scott M.A."/>
            <person name="Spackman E."/>
            <person name="Goraichik I."/>
            <person name="Dimitrov K.M."/>
            <person name="Suarez D.L."/>
            <person name="Swayne D.E."/>
        </authorList>
    </citation>
    <scope>NUCLEOTIDE SEQUENCE [LARGE SCALE GENOMIC DNA]</scope>
    <source>
        <strain evidence="3 4">CECT 7751</strain>
    </source>
</reference>
<dbReference type="Proteomes" id="UP000193963">
    <property type="component" value="Unassembled WGS sequence"/>
</dbReference>
<evidence type="ECO:0000313" key="3">
    <source>
        <dbReference type="EMBL" id="SLN70795.1"/>
    </source>
</evidence>
<dbReference type="AlphaFoldDB" id="A0A1X7A5D5"/>
<dbReference type="PANTHER" id="PTHR33393:SF13">
    <property type="entry name" value="PGA BIOSYNTHESIS PROTEIN CAPA"/>
    <property type="match status" value="1"/>
</dbReference>